<evidence type="ECO:0000313" key="5">
    <source>
        <dbReference type="EMBL" id="MBU2709641.1"/>
    </source>
</evidence>
<dbReference type="SUPFAM" id="SSF53850">
    <property type="entry name" value="Periplasmic binding protein-like II"/>
    <property type="match status" value="1"/>
</dbReference>
<evidence type="ECO:0000256" key="1">
    <source>
        <dbReference type="ARBA" id="ARBA00010333"/>
    </source>
</evidence>
<dbReference type="PANTHER" id="PTHR35936">
    <property type="entry name" value="MEMBRANE-BOUND LYTIC MUREIN TRANSGLYCOSYLASE F"/>
    <property type="match status" value="1"/>
</dbReference>
<organism evidence="5 6">
    <name type="scientific">Zooshikella harenae</name>
    <dbReference type="NCBI Taxonomy" id="2827238"/>
    <lineage>
        <taxon>Bacteria</taxon>
        <taxon>Pseudomonadati</taxon>
        <taxon>Pseudomonadota</taxon>
        <taxon>Gammaproteobacteria</taxon>
        <taxon>Oceanospirillales</taxon>
        <taxon>Zooshikellaceae</taxon>
        <taxon>Zooshikella</taxon>
    </lineage>
</organism>
<dbReference type="InterPro" id="IPR001638">
    <property type="entry name" value="Solute-binding_3/MltF_N"/>
</dbReference>
<gene>
    <name evidence="5" type="ORF">KCG35_01065</name>
</gene>
<comment type="similarity">
    <text evidence="1">Belongs to the bacterial solute-binding protein 3 family.</text>
</comment>
<evidence type="ECO:0000256" key="3">
    <source>
        <dbReference type="SAM" id="SignalP"/>
    </source>
</evidence>
<sequence>MPVNFMVVFSLITHMLLISLPSIASATQTVTLVYNSEPNPPFNMGNHLLEKPGATFEVLNKVASKLNLKINFIRMPWKRCLYAVKTNKADGTIDASFKEERLTIGVYPMKNNKLDQTRRNNTQQYSIFTTPNSNITRFDDLLDNKRVSVTLGYSVISELYQKGIPPDNLTETKGSLSSLNMLISGRVDAIVDLDTNIENQRQRYQSMFNKVIKISPPVISKNYYLLFSYKFVSNNKALANQIWTAIAQIRDSKDYQEILNHYF</sequence>
<keyword evidence="6" id="KW-1185">Reference proteome</keyword>
<keyword evidence="2 3" id="KW-0732">Signal</keyword>
<dbReference type="EMBL" id="JAGSOY010000002">
    <property type="protein sequence ID" value="MBU2709641.1"/>
    <property type="molecule type" value="Genomic_DNA"/>
</dbReference>
<dbReference type="Pfam" id="PF00497">
    <property type="entry name" value="SBP_bac_3"/>
    <property type="match status" value="1"/>
</dbReference>
<reference evidence="5 6" key="1">
    <citation type="submission" date="2021-04" db="EMBL/GenBank/DDBJ databases">
        <authorList>
            <person name="Pira H."/>
            <person name="Risdian C."/>
            <person name="Wink J."/>
        </authorList>
    </citation>
    <scope>NUCLEOTIDE SEQUENCE [LARGE SCALE GENOMIC DNA]</scope>
    <source>
        <strain evidence="5 6">WH53</strain>
    </source>
</reference>
<evidence type="ECO:0000259" key="4">
    <source>
        <dbReference type="Pfam" id="PF00497"/>
    </source>
</evidence>
<dbReference type="Gene3D" id="3.40.190.10">
    <property type="entry name" value="Periplasmic binding protein-like II"/>
    <property type="match status" value="2"/>
</dbReference>
<dbReference type="PANTHER" id="PTHR35936:SF6">
    <property type="entry name" value="AMINO ACID ABC TRANSPORTER SUBSTRATE-BINDING PAAT FAMILY PROTEIN"/>
    <property type="match status" value="1"/>
</dbReference>
<name>A0ABS5Z6G5_9GAMM</name>
<dbReference type="RefSeq" id="WP_215817811.1">
    <property type="nucleotide sequence ID" value="NZ_JAGSOY010000002.1"/>
</dbReference>
<accession>A0ABS5Z6G5</accession>
<proteinExistence type="inferred from homology"/>
<protein>
    <submittedName>
        <fullName evidence="5">Transporter substrate-binding domain-containing protein</fullName>
    </submittedName>
</protein>
<feature type="chain" id="PRO_5046229331" evidence="3">
    <location>
        <begin position="27"/>
        <end position="263"/>
    </location>
</feature>
<dbReference type="Proteomes" id="UP000690515">
    <property type="component" value="Unassembled WGS sequence"/>
</dbReference>
<feature type="domain" description="Solute-binding protein family 3/N-terminal" evidence="4">
    <location>
        <begin position="37"/>
        <end position="263"/>
    </location>
</feature>
<evidence type="ECO:0000256" key="2">
    <source>
        <dbReference type="ARBA" id="ARBA00022729"/>
    </source>
</evidence>
<evidence type="ECO:0000313" key="6">
    <source>
        <dbReference type="Proteomes" id="UP000690515"/>
    </source>
</evidence>
<feature type="signal peptide" evidence="3">
    <location>
        <begin position="1"/>
        <end position="26"/>
    </location>
</feature>
<comment type="caution">
    <text evidence="5">The sequence shown here is derived from an EMBL/GenBank/DDBJ whole genome shotgun (WGS) entry which is preliminary data.</text>
</comment>